<dbReference type="InterPro" id="IPR001251">
    <property type="entry name" value="CRAL-TRIO_dom"/>
</dbReference>
<dbReference type="Gene3D" id="3.40.525.10">
    <property type="entry name" value="CRAL-TRIO lipid binding domain"/>
    <property type="match status" value="1"/>
</dbReference>
<dbReference type="STRING" id="104452.A0A0L7KQJ3"/>
<dbReference type="SUPFAM" id="SSF52087">
    <property type="entry name" value="CRAL/TRIO domain"/>
    <property type="match status" value="1"/>
</dbReference>
<dbReference type="PANTHER" id="PTHR10174">
    <property type="entry name" value="ALPHA-TOCOPHEROL TRANSFER PROTEIN-RELATED"/>
    <property type="match status" value="1"/>
</dbReference>
<proteinExistence type="predicted"/>
<name>A0A0L7KQJ3_OPEBR</name>
<feature type="domain" description="CRAL-TRIO" evidence="2">
    <location>
        <begin position="100"/>
        <end position="230"/>
    </location>
</feature>
<dbReference type="Pfam" id="PF00650">
    <property type="entry name" value="CRAL_TRIO"/>
    <property type="match status" value="1"/>
</dbReference>
<keyword evidence="4" id="KW-1185">Reference proteome</keyword>
<accession>A0A0L7KQJ3</accession>
<dbReference type="GO" id="GO:0016020">
    <property type="term" value="C:membrane"/>
    <property type="evidence" value="ECO:0007669"/>
    <property type="project" value="TreeGrafter"/>
</dbReference>
<evidence type="ECO:0000259" key="2">
    <source>
        <dbReference type="PROSITE" id="PS50191"/>
    </source>
</evidence>
<dbReference type="Gene3D" id="1.10.8.20">
    <property type="entry name" value="N-terminal domain of phosphatidylinositol transfer protein sec14p"/>
    <property type="match status" value="1"/>
</dbReference>
<dbReference type="SMART" id="SM01100">
    <property type="entry name" value="CRAL_TRIO_N"/>
    <property type="match status" value="1"/>
</dbReference>
<dbReference type="Proteomes" id="UP000037510">
    <property type="component" value="Unassembled WGS sequence"/>
</dbReference>
<dbReference type="GO" id="GO:1902936">
    <property type="term" value="F:phosphatidylinositol bisphosphate binding"/>
    <property type="evidence" value="ECO:0007669"/>
    <property type="project" value="TreeGrafter"/>
</dbReference>
<gene>
    <name evidence="3" type="ORF">OBRU01_23029</name>
</gene>
<dbReference type="InterPro" id="IPR036865">
    <property type="entry name" value="CRAL-TRIO_dom_sf"/>
</dbReference>
<dbReference type="CDD" id="cd00170">
    <property type="entry name" value="SEC14"/>
    <property type="match status" value="1"/>
</dbReference>
<reference evidence="3 4" key="1">
    <citation type="journal article" date="2015" name="Genome Biol. Evol.">
        <title>The genome of winter moth (Operophtera brumata) provides a genomic perspective on sexual dimorphism and phenology.</title>
        <authorList>
            <person name="Derks M.F."/>
            <person name="Smit S."/>
            <person name="Salis L."/>
            <person name="Schijlen E."/>
            <person name="Bossers A."/>
            <person name="Mateman C."/>
            <person name="Pijl A.S."/>
            <person name="de Ridder D."/>
            <person name="Groenen M.A."/>
            <person name="Visser M.E."/>
            <person name="Megens H.J."/>
        </authorList>
    </citation>
    <scope>NUCLEOTIDE SEQUENCE [LARGE SCALE GENOMIC DNA]</scope>
    <source>
        <strain evidence="3">WM2013NL</strain>
        <tissue evidence="3">Head and thorax</tissue>
    </source>
</reference>
<feature type="region of interest" description="Disordered" evidence="1">
    <location>
        <begin position="255"/>
        <end position="283"/>
    </location>
</feature>
<comment type="caution">
    <text evidence="3">The sequence shown here is derived from an EMBL/GenBank/DDBJ whole genome shotgun (WGS) entry which is preliminary data.</text>
</comment>
<dbReference type="SMART" id="SM00516">
    <property type="entry name" value="SEC14"/>
    <property type="match status" value="1"/>
</dbReference>
<dbReference type="EMBL" id="JTDY01007407">
    <property type="protein sequence ID" value="KOB65224.1"/>
    <property type="molecule type" value="Genomic_DNA"/>
</dbReference>
<organism evidence="3 4">
    <name type="scientific">Operophtera brumata</name>
    <name type="common">Winter moth</name>
    <name type="synonym">Phalaena brumata</name>
    <dbReference type="NCBI Taxonomy" id="104452"/>
    <lineage>
        <taxon>Eukaryota</taxon>
        <taxon>Metazoa</taxon>
        <taxon>Ecdysozoa</taxon>
        <taxon>Arthropoda</taxon>
        <taxon>Hexapoda</taxon>
        <taxon>Insecta</taxon>
        <taxon>Pterygota</taxon>
        <taxon>Neoptera</taxon>
        <taxon>Endopterygota</taxon>
        <taxon>Lepidoptera</taxon>
        <taxon>Glossata</taxon>
        <taxon>Ditrysia</taxon>
        <taxon>Geometroidea</taxon>
        <taxon>Geometridae</taxon>
        <taxon>Larentiinae</taxon>
        <taxon>Operophtera</taxon>
    </lineage>
</organism>
<dbReference type="InterPro" id="IPR011074">
    <property type="entry name" value="CRAL/TRIO_N_dom"/>
</dbReference>
<dbReference type="AlphaFoldDB" id="A0A0L7KQJ3"/>
<evidence type="ECO:0000313" key="4">
    <source>
        <dbReference type="Proteomes" id="UP000037510"/>
    </source>
</evidence>
<dbReference type="PANTHER" id="PTHR10174:SF216">
    <property type="entry name" value="CRAL-TRIO DOMAIN-CONTAINING PROTEIN-RELATED"/>
    <property type="match status" value="1"/>
</dbReference>
<evidence type="ECO:0000313" key="3">
    <source>
        <dbReference type="EMBL" id="KOB65224.1"/>
    </source>
</evidence>
<evidence type="ECO:0000256" key="1">
    <source>
        <dbReference type="SAM" id="MobiDB-lite"/>
    </source>
</evidence>
<sequence length="283" mass="32515">MSVRVLPQILAEKARVELNEESGRVKDGLQLMKDWISKQPHLRARTDDQWLLAFLRGCKFSMERAKEKLDLYYSVRYTAPELYKFKHTDELFDEIFSLGVALIRPGRYDASKYDIFDVLTVVNILQKVVLMDDDNGTVAGNMTILDLQGVTLGHFLQMTPITMKKMMVAAQDATPLRMKGLHYINAPPGVETIFNAMKSLLNEKNRNRLFKHIPKDILPTEYGGNGGTTDEILDYWRKKLNEYNTFLEEDYQFGTDERKRAGKPKTAESMFGADGSFRKLEVD</sequence>
<dbReference type="InterPro" id="IPR036273">
    <property type="entry name" value="CRAL/TRIO_N_dom_sf"/>
</dbReference>
<dbReference type="Gene3D" id="1.20.5.1200">
    <property type="entry name" value="Alpha-tocopherol transfer"/>
    <property type="match status" value="1"/>
</dbReference>
<dbReference type="PROSITE" id="PS50191">
    <property type="entry name" value="CRAL_TRIO"/>
    <property type="match status" value="1"/>
</dbReference>
<protein>
    <submittedName>
        <fullName evidence="3">Putative intracellular</fullName>
    </submittedName>
</protein>
<dbReference type="SUPFAM" id="SSF46938">
    <property type="entry name" value="CRAL/TRIO N-terminal domain"/>
    <property type="match status" value="1"/>
</dbReference>